<dbReference type="GO" id="GO:0005739">
    <property type="term" value="C:mitochondrion"/>
    <property type="evidence" value="ECO:0007669"/>
    <property type="project" value="UniProtKB-ARBA"/>
</dbReference>
<evidence type="ECO:0000313" key="9">
    <source>
        <dbReference type="EMBL" id="CCC29051.1"/>
    </source>
</evidence>
<dbReference type="GO" id="GO:0016787">
    <property type="term" value="F:hydrolase activity"/>
    <property type="evidence" value="ECO:0007669"/>
    <property type="project" value="UniProtKB-KW"/>
</dbReference>
<feature type="transmembrane region" description="Helical" evidence="7">
    <location>
        <begin position="20"/>
        <end position="42"/>
    </location>
</feature>
<organism evidence="9">
    <name type="scientific">Yarrowia galli</name>
    <dbReference type="NCBI Taxonomy" id="197054"/>
    <lineage>
        <taxon>Eukaryota</taxon>
        <taxon>Fungi</taxon>
        <taxon>Dikarya</taxon>
        <taxon>Ascomycota</taxon>
        <taxon>Saccharomycotina</taxon>
        <taxon>Dipodascomycetes</taxon>
        <taxon>Dipodascales</taxon>
        <taxon>Dipodascales incertae sedis</taxon>
        <taxon>Yarrowia</taxon>
    </lineage>
</organism>
<dbReference type="Gene3D" id="1.20.210.10">
    <property type="entry name" value="Cytochrome c oxidase-like, subunit I domain"/>
    <property type="match status" value="1"/>
</dbReference>
<keyword evidence="9" id="KW-0496">Mitochondrion</keyword>
<keyword evidence="7" id="KW-0812">Transmembrane</keyword>
<evidence type="ECO:0000256" key="1">
    <source>
        <dbReference type="ARBA" id="ARBA00009332"/>
    </source>
</evidence>
<comment type="similarity">
    <text evidence="1">In the C-terminal section; belongs to the LAGLIDADG endonuclease family.</text>
</comment>
<proteinExistence type="inferred from homology"/>
<keyword evidence="7" id="KW-1133">Transmembrane helix</keyword>
<dbReference type="InterPro" id="IPR023616">
    <property type="entry name" value="Cyt_c_oxase-like_su1_dom"/>
</dbReference>
<dbReference type="Pfam" id="PF00961">
    <property type="entry name" value="LAGLIDADG_1"/>
    <property type="match status" value="2"/>
</dbReference>
<evidence type="ECO:0000256" key="4">
    <source>
        <dbReference type="ARBA" id="ARBA00022759"/>
    </source>
</evidence>
<keyword evidence="3" id="KW-0540">Nuclease</keyword>
<dbReference type="InterPro" id="IPR027434">
    <property type="entry name" value="Homing_endonucl"/>
</dbReference>
<evidence type="ECO:0000256" key="3">
    <source>
        <dbReference type="ARBA" id="ARBA00022722"/>
    </source>
</evidence>
<dbReference type="InterPro" id="IPR000883">
    <property type="entry name" value="Cyt_C_Oxase_1"/>
</dbReference>
<protein>
    <submittedName>
        <fullName evidence="9">LAGLIDADG type class1 intron encoded endonucleas, COX1-ai3 protein</fullName>
    </submittedName>
</protein>
<gene>
    <name evidence="9" type="primary">cox1-ai1</name>
</gene>
<evidence type="ECO:0000256" key="2">
    <source>
        <dbReference type="ARBA" id="ARBA00010468"/>
    </source>
</evidence>
<keyword evidence="6" id="KW-0404">Intron homing</keyword>
<evidence type="ECO:0000256" key="6">
    <source>
        <dbReference type="ARBA" id="ARBA00022886"/>
    </source>
</evidence>
<dbReference type="PRINTS" id="PR01165">
    <property type="entry name" value="CYCOXIDASEI"/>
</dbReference>
<dbReference type="GO" id="GO:0004129">
    <property type="term" value="F:cytochrome-c oxidase activity"/>
    <property type="evidence" value="ECO:0007669"/>
    <property type="project" value="InterPro"/>
</dbReference>
<dbReference type="Gene3D" id="3.10.28.10">
    <property type="entry name" value="Homing endonucleases"/>
    <property type="match status" value="2"/>
</dbReference>
<dbReference type="GO" id="GO:0006314">
    <property type="term" value="P:intron homing"/>
    <property type="evidence" value="ECO:0007669"/>
    <property type="project" value="UniProtKB-KW"/>
</dbReference>
<reference evidence="9" key="1">
    <citation type="journal article" date="2012" name="FEMS Yeast Res.">
        <title>Mitochondrial genomes of yeasts of the Yarrowia clade.</title>
        <authorList>
            <person name="Gaillardin C."/>
            <person name="Neuveglise C."/>
            <person name="Kerscher S."/>
            <person name="Nicaud J.M."/>
        </authorList>
    </citation>
    <scope>NUCLEOTIDE SEQUENCE</scope>
    <source>
        <strain evidence="9">CBS 9722</strain>
    </source>
</reference>
<feature type="transmembrane region" description="Helical" evidence="7">
    <location>
        <begin position="145"/>
        <end position="162"/>
    </location>
</feature>
<dbReference type="InterPro" id="IPR004860">
    <property type="entry name" value="LAGLIDADG_dom"/>
</dbReference>
<dbReference type="PANTHER" id="PTHR10422:SF18">
    <property type="entry name" value="CYTOCHROME C OXIDASE SUBUNIT 1"/>
    <property type="match status" value="1"/>
</dbReference>
<evidence type="ECO:0000256" key="5">
    <source>
        <dbReference type="ARBA" id="ARBA00022801"/>
    </source>
</evidence>
<accession>G4U4Z9</accession>
<feature type="transmembrane region" description="Helical" evidence="7">
    <location>
        <begin position="109"/>
        <end position="133"/>
    </location>
</feature>
<keyword evidence="4" id="KW-0255">Endonuclease</keyword>
<dbReference type="GO" id="GO:0004519">
    <property type="term" value="F:endonuclease activity"/>
    <property type="evidence" value="ECO:0007669"/>
    <property type="project" value="UniProtKB-KW"/>
</dbReference>
<dbReference type="PANTHER" id="PTHR10422">
    <property type="entry name" value="CYTOCHROME C OXIDASE SUBUNIT 1"/>
    <property type="match status" value="1"/>
</dbReference>
<evidence type="ECO:0000256" key="7">
    <source>
        <dbReference type="SAM" id="Phobius"/>
    </source>
</evidence>
<feature type="domain" description="Cytochrome oxidase subunit I profile" evidence="8">
    <location>
        <begin position="4"/>
        <end position="145"/>
    </location>
</feature>
<keyword evidence="7" id="KW-0472">Membrane</keyword>
<feature type="transmembrane region" description="Helical" evidence="7">
    <location>
        <begin position="168"/>
        <end position="189"/>
    </location>
</feature>
<sequence length="528" mass="61714">MSLKLNIQRWLFSTNAKDIAVLYFIFVFIFTAMIGTGLSAMIRLELANTGSPFTNHNTQAFNVVITAHAILMIFFFVMPALVGGFGNYLMPLMLGASDMAFARLNNISFWTLVPSLMLMLTSALVEAGAGTGWTVKEMCSSKMPFDAWNTFMMIIIICPDFPGCCLNYSIVLTMCYTVYGYNYMSYMAIKWLRSFMSQLVKMFKHMGQYACMLINMHQRTHMARQYSNMSKSNNNKPKDPFNFEEWLVGLVDGDGTFNVYVYPDKDKGTFTFKMSLSKYNAQMLYYMKTKLGVGSVTITSKNSSDKNMMTFRIRNTKHTKDIMFPIFDKYPLLTMKRHKYTMFKECVLLSLNSTLTQEEKYRQMRQMYKNKQSEDYMSDAWKGLTMEDTNKDKTLVKNIMSKSWLAGFMDAEGCFTYAKKDSTRITHCFAITQKHDQMVLYGMKYLLKMNTNVMWNKKGFYSLNTTNSRNVEYIMDFFTYNDYFSLFKGVKSFEFTMWRRSYNKHKGDNKKLEQMSIWMNTIRNKHKY</sequence>
<name>G4U4Z9_9ASCO</name>
<keyword evidence="5" id="KW-0378">Hydrolase</keyword>
<dbReference type="Pfam" id="PF00115">
    <property type="entry name" value="COX1"/>
    <property type="match status" value="1"/>
</dbReference>
<dbReference type="PROSITE" id="PS50855">
    <property type="entry name" value="COX1"/>
    <property type="match status" value="1"/>
</dbReference>
<dbReference type="GO" id="GO:0015990">
    <property type="term" value="P:electron transport coupled proton transport"/>
    <property type="evidence" value="ECO:0007669"/>
    <property type="project" value="TreeGrafter"/>
</dbReference>
<dbReference type="GO" id="GO:0020037">
    <property type="term" value="F:heme binding"/>
    <property type="evidence" value="ECO:0007669"/>
    <property type="project" value="InterPro"/>
</dbReference>
<dbReference type="InterPro" id="IPR036927">
    <property type="entry name" value="Cyt_c_oxase-like_su1_sf"/>
</dbReference>
<geneLocation type="mitochondrion" evidence="9"/>
<dbReference type="GeneID" id="11341705"/>
<dbReference type="EMBL" id="FR877636">
    <property type="protein sequence ID" value="CCC29051.1"/>
    <property type="molecule type" value="Genomic_DNA"/>
</dbReference>
<comment type="similarity">
    <text evidence="2">In the N-terminal section; belongs to the heme-copper respiratory oxidase family.</text>
</comment>
<dbReference type="AlphaFoldDB" id="G4U4Z9"/>
<evidence type="ECO:0000259" key="8">
    <source>
        <dbReference type="PROSITE" id="PS50855"/>
    </source>
</evidence>
<dbReference type="GO" id="GO:0016020">
    <property type="term" value="C:membrane"/>
    <property type="evidence" value="ECO:0007669"/>
    <property type="project" value="InterPro"/>
</dbReference>
<dbReference type="SUPFAM" id="SSF55608">
    <property type="entry name" value="Homing endonucleases"/>
    <property type="match status" value="2"/>
</dbReference>
<feature type="transmembrane region" description="Helical" evidence="7">
    <location>
        <begin position="63"/>
        <end position="89"/>
    </location>
</feature>
<dbReference type="GO" id="GO:0006123">
    <property type="term" value="P:mitochondrial electron transport, cytochrome c to oxygen"/>
    <property type="evidence" value="ECO:0007669"/>
    <property type="project" value="TreeGrafter"/>
</dbReference>
<dbReference type="RefSeq" id="YP_004927415.1">
    <property type="nucleotide sequence ID" value="NC_016116.1"/>
</dbReference>
<dbReference type="SUPFAM" id="SSF81442">
    <property type="entry name" value="Cytochrome c oxidase subunit I-like"/>
    <property type="match status" value="1"/>
</dbReference>